<keyword evidence="4" id="KW-0012">Acyltransferase</keyword>
<evidence type="ECO:0000256" key="1">
    <source>
        <dbReference type="ARBA" id="ARBA00007274"/>
    </source>
</evidence>
<evidence type="ECO:0000256" key="4">
    <source>
        <dbReference type="ARBA" id="ARBA00023315"/>
    </source>
</evidence>
<dbReference type="Gene3D" id="2.160.10.10">
    <property type="entry name" value="Hexapeptide repeat proteins"/>
    <property type="match status" value="2"/>
</dbReference>
<organism evidence="6 7">
    <name type="scientific">Undibacterium cyanobacteriorum</name>
    <dbReference type="NCBI Taxonomy" id="3073561"/>
    <lineage>
        <taxon>Bacteria</taxon>
        <taxon>Pseudomonadati</taxon>
        <taxon>Pseudomonadota</taxon>
        <taxon>Betaproteobacteria</taxon>
        <taxon>Burkholderiales</taxon>
        <taxon>Oxalobacteraceae</taxon>
        <taxon>Undibacterium</taxon>
    </lineage>
</organism>
<dbReference type="InterPro" id="IPR018357">
    <property type="entry name" value="Hexapep_transf_CS"/>
</dbReference>
<name>A0ABY9RFA8_9BURK</name>
<sequence length="224" mass="23870">MRNLVIFGASNILSDIFDCAIANQLHIKSVVLHHAEAVGERDRSVQERIADLQVFGQTPQLLSFEEFQPQADELYILGPTTPQRSVLASELVQRFGLKFTTLIHPTAYVSPLAKLGQGVFIGANSVIGPGVHLDQHVFVNRGVTVGHDTRVGAFSRLQPGCNLGGLSVIGEAVTVGIGATLIERLVIGDHAFLGAGAVVTGDVAYNSLVVGVPAKFKKLVNQDL</sequence>
<dbReference type="InterPro" id="IPR050179">
    <property type="entry name" value="Trans_hexapeptide_repeat"/>
</dbReference>
<evidence type="ECO:0000259" key="5">
    <source>
        <dbReference type="Pfam" id="PF25087"/>
    </source>
</evidence>
<comment type="similarity">
    <text evidence="1">Belongs to the transferase hexapeptide repeat family.</text>
</comment>
<keyword evidence="3" id="KW-0677">Repeat</keyword>
<protein>
    <submittedName>
        <fullName evidence="6">Acetyltransferase</fullName>
    </submittedName>
</protein>
<dbReference type="Pfam" id="PF25087">
    <property type="entry name" value="GMPPB_C"/>
    <property type="match status" value="1"/>
</dbReference>
<dbReference type="InterPro" id="IPR020019">
    <property type="entry name" value="AcTrfase_PglD-like"/>
</dbReference>
<feature type="domain" description="Mannose-1-phosphate guanyltransferase C-terminal" evidence="5">
    <location>
        <begin position="101"/>
        <end position="186"/>
    </location>
</feature>
<dbReference type="PROSITE" id="PS00101">
    <property type="entry name" value="HEXAPEP_TRANSFERASES"/>
    <property type="match status" value="1"/>
</dbReference>
<evidence type="ECO:0000256" key="3">
    <source>
        <dbReference type="ARBA" id="ARBA00022737"/>
    </source>
</evidence>
<dbReference type="InterPro" id="IPR011004">
    <property type="entry name" value="Trimer_LpxA-like_sf"/>
</dbReference>
<proteinExistence type="inferred from homology"/>
<dbReference type="Proteomes" id="UP001181355">
    <property type="component" value="Chromosome"/>
</dbReference>
<reference evidence="6" key="1">
    <citation type="submission" date="2023-09" db="EMBL/GenBank/DDBJ databases">
        <title>Undibacterium sp. 20NA77.5 isolated from freshwater.</title>
        <authorList>
            <person name="Le V."/>
            <person name="Ko S.-R."/>
            <person name="Ahn C.-Y."/>
            <person name="Oh H.-M."/>
        </authorList>
    </citation>
    <scope>NUCLEOTIDE SEQUENCE</scope>
    <source>
        <strain evidence="6">20NA77.5</strain>
    </source>
</reference>
<dbReference type="InterPro" id="IPR056729">
    <property type="entry name" value="GMPPB_C"/>
</dbReference>
<evidence type="ECO:0000256" key="2">
    <source>
        <dbReference type="ARBA" id="ARBA00022679"/>
    </source>
</evidence>
<dbReference type="RefSeq" id="WP_309481382.1">
    <property type="nucleotide sequence ID" value="NZ_CP133720.1"/>
</dbReference>
<dbReference type="PANTHER" id="PTHR43300">
    <property type="entry name" value="ACETYLTRANSFERASE"/>
    <property type="match status" value="1"/>
</dbReference>
<accession>A0ABY9RFA8</accession>
<dbReference type="CDD" id="cd03360">
    <property type="entry name" value="LbH_AT_putative"/>
    <property type="match status" value="1"/>
</dbReference>
<keyword evidence="7" id="KW-1185">Reference proteome</keyword>
<dbReference type="EMBL" id="CP133720">
    <property type="protein sequence ID" value="WMW79889.1"/>
    <property type="molecule type" value="Genomic_DNA"/>
</dbReference>
<evidence type="ECO:0000313" key="6">
    <source>
        <dbReference type="EMBL" id="WMW79889.1"/>
    </source>
</evidence>
<dbReference type="SUPFAM" id="SSF51161">
    <property type="entry name" value="Trimeric LpxA-like enzymes"/>
    <property type="match status" value="1"/>
</dbReference>
<keyword evidence="2" id="KW-0808">Transferase</keyword>
<evidence type="ECO:0000313" key="7">
    <source>
        <dbReference type="Proteomes" id="UP001181355"/>
    </source>
</evidence>
<dbReference type="PANTHER" id="PTHR43300:SF7">
    <property type="entry name" value="UDP-N-ACETYLBACILLOSAMINE N-ACETYLTRANSFERASE"/>
    <property type="match status" value="1"/>
</dbReference>
<gene>
    <name evidence="6" type="ORF">RF679_14715</name>
</gene>